<accession>A0A7R8V3R7</accession>
<keyword evidence="2 5" id="KW-0808">Transferase</keyword>
<organism evidence="7 8">
    <name type="scientific">Hermetia illucens</name>
    <name type="common">Black soldier fly</name>
    <dbReference type="NCBI Taxonomy" id="343691"/>
    <lineage>
        <taxon>Eukaryota</taxon>
        <taxon>Metazoa</taxon>
        <taxon>Ecdysozoa</taxon>
        <taxon>Arthropoda</taxon>
        <taxon>Hexapoda</taxon>
        <taxon>Insecta</taxon>
        <taxon>Pterygota</taxon>
        <taxon>Neoptera</taxon>
        <taxon>Endopterygota</taxon>
        <taxon>Diptera</taxon>
        <taxon>Brachycera</taxon>
        <taxon>Stratiomyomorpha</taxon>
        <taxon>Stratiomyidae</taxon>
        <taxon>Hermetiinae</taxon>
        <taxon>Hermetia</taxon>
    </lineage>
</organism>
<dbReference type="Pfam" id="PF21148">
    <property type="entry name" value="NSUN5_fdxn-like"/>
    <property type="match status" value="1"/>
</dbReference>
<dbReference type="Gene3D" id="3.30.70.1170">
    <property type="entry name" value="Sun protein, domain 3"/>
    <property type="match status" value="1"/>
</dbReference>
<gene>
    <name evidence="7" type="ORF">HERILL_LOCUS14605</name>
</gene>
<dbReference type="Pfam" id="PF21153">
    <property type="entry name" value="NSUN5_N"/>
    <property type="match status" value="1"/>
</dbReference>
<feature type="binding site" evidence="5">
    <location>
        <position position="305"/>
    </location>
    <ligand>
        <name>S-adenosyl-L-methionine</name>
        <dbReference type="ChEBI" id="CHEBI:59789"/>
    </ligand>
</feature>
<feature type="binding site" evidence="5">
    <location>
        <position position="289"/>
    </location>
    <ligand>
        <name>S-adenosyl-L-methionine</name>
        <dbReference type="ChEBI" id="CHEBI:59789"/>
    </ligand>
</feature>
<dbReference type="InterPro" id="IPR023267">
    <property type="entry name" value="RCMT"/>
</dbReference>
<dbReference type="Pfam" id="PF01189">
    <property type="entry name" value="Methyltr_RsmB-F"/>
    <property type="match status" value="1"/>
</dbReference>
<evidence type="ECO:0000259" key="6">
    <source>
        <dbReference type="PROSITE" id="PS51686"/>
    </source>
</evidence>
<evidence type="ECO:0000256" key="2">
    <source>
        <dbReference type="ARBA" id="ARBA00022679"/>
    </source>
</evidence>
<dbReference type="GO" id="GO:0008173">
    <property type="term" value="F:RNA methyltransferase activity"/>
    <property type="evidence" value="ECO:0007669"/>
    <property type="project" value="InterPro"/>
</dbReference>
<dbReference type="InterPro" id="IPR048889">
    <property type="entry name" value="NSUN5_RCM1_N"/>
</dbReference>
<proteinExistence type="inferred from homology"/>
<dbReference type="OMA" id="TEQAGCE"/>
<dbReference type="SUPFAM" id="SSF53335">
    <property type="entry name" value="S-adenosyl-L-methionine-dependent methyltransferases"/>
    <property type="match status" value="1"/>
</dbReference>
<dbReference type="InParanoid" id="A0A7R8V3R7"/>
<feature type="binding site" evidence="5">
    <location>
        <position position="262"/>
    </location>
    <ligand>
        <name>S-adenosyl-L-methionine</name>
        <dbReference type="ChEBI" id="CHEBI:59789"/>
    </ligand>
</feature>
<dbReference type="Proteomes" id="UP000594454">
    <property type="component" value="Chromosome 6"/>
</dbReference>
<keyword evidence="8" id="KW-1185">Reference proteome</keyword>
<keyword evidence="1 5" id="KW-0489">Methyltransferase</keyword>
<comment type="caution">
    <text evidence="5">Lacks conserved residue(s) required for the propagation of feature annotation.</text>
</comment>
<dbReference type="AlphaFoldDB" id="A0A7R8V3R7"/>
<evidence type="ECO:0000313" key="8">
    <source>
        <dbReference type="Proteomes" id="UP000594454"/>
    </source>
</evidence>
<dbReference type="GO" id="GO:0070475">
    <property type="term" value="P:rRNA base methylation"/>
    <property type="evidence" value="ECO:0007669"/>
    <property type="project" value="TreeGrafter"/>
</dbReference>
<dbReference type="PANTHER" id="PTHR22807:SF4">
    <property type="entry name" value="28S RRNA (CYTOSINE-C(5))-METHYLTRANSFERASE"/>
    <property type="match status" value="1"/>
</dbReference>
<evidence type="ECO:0000256" key="5">
    <source>
        <dbReference type="PROSITE-ProRule" id="PRU01023"/>
    </source>
</evidence>
<feature type="domain" description="SAM-dependent MTase RsmB/NOP-type" evidence="6">
    <location>
        <begin position="123"/>
        <end position="429"/>
    </location>
</feature>
<keyword evidence="4 5" id="KW-0694">RNA-binding</keyword>
<evidence type="ECO:0000256" key="3">
    <source>
        <dbReference type="ARBA" id="ARBA00022691"/>
    </source>
</evidence>
<dbReference type="InterPro" id="IPR049561">
    <property type="entry name" value="NSUN5_7_fdxn-like"/>
</dbReference>
<dbReference type="GO" id="GO:0003723">
    <property type="term" value="F:RNA binding"/>
    <property type="evidence" value="ECO:0007669"/>
    <property type="project" value="UniProtKB-UniRule"/>
</dbReference>
<dbReference type="InterPro" id="IPR049560">
    <property type="entry name" value="MeTrfase_RsmB-F_NOP2_cat"/>
</dbReference>
<name>A0A7R8V3R7_HERIL</name>
<comment type="similarity">
    <text evidence="5">Belongs to the class I-like SAM-binding methyltransferase superfamily. RsmB/NOP family.</text>
</comment>
<sequence>MVFNHSVKVPTQYRKAAAVLRKAISEKKSVRGLIYEQTHAKVPNLLALMSKYSDNKDAIEEAIEKTKLLVDNPRLDPSLGRILVAELLFGAGKLTGQNAKPVACVLSYKDKLQEAIGGAPAKSSKSARVSKPRYVRINTNAISINEAHEILSQEGFKRKDVGTENYDEFLQAIQAMDEDEYIVDIHVPSLLIFCPKWRNYWAKHDLVAEKKFMLQDRATCIVSELLNPKPGSVVLDMCAAPGMKTIHLSNLMQNSGKIYAVEQNEHRFQLLRNMVLEAQASCVEPIKGDVLAIDPQPDVEYILVDPSCSGSGMQNRLSLSKDDRVDEDRLRRLAGLQIKILSHAMSSFPNVKRIVYSTCSLYEEENEQVVKRCLGLCPQFKLLSGKKCLERKWNNFGNTQYKGIGKNCLYSLPDKDLTDGIFMAVFERINDE</sequence>
<protein>
    <recommendedName>
        <fullName evidence="6">SAM-dependent MTase RsmB/NOP-type domain-containing protein</fullName>
    </recommendedName>
</protein>
<dbReference type="PANTHER" id="PTHR22807">
    <property type="entry name" value="NOP2 YEAST -RELATED NOL1/NOP2/FMU SUN DOMAIN-CONTAINING"/>
    <property type="match status" value="1"/>
</dbReference>
<dbReference type="GO" id="GO:0005730">
    <property type="term" value="C:nucleolus"/>
    <property type="evidence" value="ECO:0007669"/>
    <property type="project" value="TreeGrafter"/>
</dbReference>
<reference evidence="7 8" key="1">
    <citation type="submission" date="2020-11" db="EMBL/GenBank/DDBJ databases">
        <authorList>
            <person name="Wallbank WR R."/>
            <person name="Pardo Diaz C."/>
            <person name="Kozak K."/>
            <person name="Martin S."/>
            <person name="Jiggins C."/>
            <person name="Moest M."/>
            <person name="Warren A I."/>
            <person name="Generalovic N T."/>
            <person name="Byers J.R.P. K."/>
            <person name="Montejo-Kovacevich G."/>
            <person name="Yen C E."/>
        </authorList>
    </citation>
    <scope>NUCLEOTIDE SEQUENCE [LARGE SCALE GENOMIC DNA]</scope>
</reference>
<evidence type="ECO:0000256" key="4">
    <source>
        <dbReference type="ARBA" id="ARBA00022884"/>
    </source>
</evidence>
<keyword evidence="3 5" id="KW-0949">S-adenosyl-L-methionine</keyword>
<dbReference type="PROSITE" id="PS51686">
    <property type="entry name" value="SAM_MT_RSMB_NOP"/>
    <property type="match status" value="1"/>
</dbReference>
<evidence type="ECO:0000313" key="7">
    <source>
        <dbReference type="EMBL" id="CAD7092228.1"/>
    </source>
</evidence>
<dbReference type="EMBL" id="LR899014">
    <property type="protein sequence ID" value="CAD7092228.1"/>
    <property type="molecule type" value="Genomic_DNA"/>
</dbReference>
<dbReference type="Gene3D" id="3.40.50.150">
    <property type="entry name" value="Vaccinia Virus protein VP39"/>
    <property type="match status" value="1"/>
</dbReference>
<dbReference type="OrthoDB" id="435282at2759"/>
<evidence type="ECO:0000256" key="1">
    <source>
        <dbReference type="ARBA" id="ARBA00022603"/>
    </source>
</evidence>
<dbReference type="InterPro" id="IPR001678">
    <property type="entry name" value="MeTrfase_RsmB-F_NOP2_dom"/>
</dbReference>
<dbReference type="InterPro" id="IPR029063">
    <property type="entry name" value="SAM-dependent_MTases_sf"/>
</dbReference>
<dbReference type="FunCoup" id="A0A7R8V3R7">
    <property type="interactions" value="1350"/>
</dbReference>
<dbReference type="PRINTS" id="PR02008">
    <property type="entry name" value="RCMTFAMILY"/>
</dbReference>
<dbReference type="CDD" id="cd02440">
    <property type="entry name" value="AdoMet_MTases"/>
    <property type="match status" value="1"/>
</dbReference>
<feature type="active site" description="Nucleophile" evidence="5">
    <location>
        <position position="359"/>
    </location>
</feature>